<accession>A0A6V8SL97</accession>
<gene>
    <name evidence="2" type="ORF">bsdtw1_04200</name>
</gene>
<name>A0A6V8SL97_9CLOT</name>
<dbReference type="RefSeq" id="WP_183279332.1">
    <property type="nucleotide sequence ID" value="NZ_BLZR01000001.1"/>
</dbReference>
<dbReference type="Proteomes" id="UP000580568">
    <property type="component" value="Unassembled WGS sequence"/>
</dbReference>
<sequence>MKAFMNKKQLGVMLILISLMAVLFVVQIGFNDRLRIVSLMNSNITDFKQYSINDGKYQYKLPSEWIAEQKSYPGNYIIYSNNFKNDELGVMGYAQLLNSKENLDKISGEDKVRLNNEKILDYKIVNIKIKDKECRKVDYKEKLNQGKLVYHNTYYVSEANGIVFKVDFSIGQDKYKESLNSVFDVIVESFTQNK</sequence>
<dbReference type="AlphaFoldDB" id="A0A6V8SL97"/>
<keyword evidence="3" id="KW-1185">Reference proteome</keyword>
<comment type="caution">
    <text evidence="2">The sequence shown here is derived from an EMBL/GenBank/DDBJ whole genome shotgun (WGS) entry which is preliminary data.</text>
</comment>
<evidence type="ECO:0000256" key="1">
    <source>
        <dbReference type="SAM" id="Phobius"/>
    </source>
</evidence>
<reference evidence="2 3" key="1">
    <citation type="submission" date="2020-07" db="EMBL/GenBank/DDBJ databases">
        <title>A new beta-1,3-glucan-decomposing anaerobic bacterium isolated from anoxic soil subjected to biological soil disinfestation.</title>
        <authorList>
            <person name="Ueki A."/>
            <person name="Tonouchi A."/>
        </authorList>
    </citation>
    <scope>NUCLEOTIDE SEQUENCE [LARGE SCALE GENOMIC DNA]</scope>
    <source>
        <strain evidence="2 3">TW1</strain>
    </source>
</reference>
<organism evidence="2 3">
    <name type="scientific">Clostridium fungisolvens</name>
    <dbReference type="NCBI Taxonomy" id="1604897"/>
    <lineage>
        <taxon>Bacteria</taxon>
        <taxon>Bacillati</taxon>
        <taxon>Bacillota</taxon>
        <taxon>Clostridia</taxon>
        <taxon>Eubacteriales</taxon>
        <taxon>Clostridiaceae</taxon>
        <taxon>Clostridium</taxon>
    </lineage>
</organism>
<keyword evidence="1" id="KW-0812">Transmembrane</keyword>
<keyword evidence="1" id="KW-1133">Transmembrane helix</keyword>
<proteinExistence type="predicted"/>
<feature type="transmembrane region" description="Helical" evidence="1">
    <location>
        <begin position="12"/>
        <end position="30"/>
    </location>
</feature>
<dbReference type="EMBL" id="BLZR01000001">
    <property type="protein sequence ID" value="GFP78009.1"/>
    <property type="molecule type" value="Genomic_DNA"/>
</dbReference>
<keyword evidence="1" id="KW-0472">Membrane</keyword>
<protein>
    <recommendedName>
        <fullName evidence="4">Membrane-associated protein</fullName>
    </recommendedName>
</protein>
<evidence type="ECO:0000313" key="3">
    <source>
        <dbReference type="Proteomes" id="UP000580568"/>
    </source>
</evidence>
<evidence type="ECO:0000313" key="2">
    <source>
        <dbReference type="EMBL" id="GFP78009.1"/>
    </source>
</evidence>
<evidence type="ECO:0008006" key="4">
    <source>
        <dbReference type="Google" id="ProtNLM"/>
    </source>
</evidence>